<reference evidence="1" key="1">
    <citation type="submission" date="2025-08" db="UniProtKB">
        <authorList>
            <consortium name="Ensembl"/>
        </authorList>
    </citation>
    <scope>IDENTIFICATION</scope>
</reference>
<accession>A0A8C5T130</accession>
<organism evidence="1 2">
    <name type="scientific">Malurus cyaneus samueli</name>
    <dbReference type="NCBI Taxonomy" id="2593467"/>
    <lineage>
        <taxon>Eukaryota</taxon>
        <taxon>Metazoa</taxon>
        <taxon>Chordata</taxon>
        <taxon>Craniata</taxon>
        <taxon>Vertebrata</taxon>
        <taxon>Euteleostomi</taxon>
        <taxon>Archelosauria</taxon>
        <taxon>Archosauria</taxon>
        <taxon>Dinosauria</taxon>
        <taxon>Saurischia</taxon>
        <taxon>Theropoda</taxon>
        <taxon>Coelurosauria</taxon>
        <taxon>Aves</taxon>
        <taxon>Neognathae</taxon>
        <taxon>Neoaves</taxon>
        <taxon>Telluraves</taxon>
        <taxon>Australaves</taxon>
        <taxon>Passeriformes</taxon>
        <taxon>Meliphagoidea</taxon>
        <taxon>Maluridae</taxon>
        <taxon>Malurus</taxon>
    </lineage>
</organism>
<evidence type="ECO:0000313" key="2">
    <source>
        <dbReference type="Proteomes" id="UP000694560"/>
    </source>
</evidence>
<dbReference type="Ensembl" id="ENSMCST00000000143.1">
    <property type="protein sequence ID" value="ENSMCSP00000000132.1"/>
    <property type="gene ID" value="ENSMCSG00000000141.1"/>
</dbReference>
<protein>
    <submittedName>
        <fullName evidence="1">Uncharacterized protein</fullName>
    </submittedName>
</protein>
<sequence length="85" mass="9814">VFYILGSTIFKEKPPNPPSRAQASIQSRLTVEYSYMQSILNLLCNANFLLLMVTYGKVWPFFLCSYHCFSCLSVLCWGSSWLELF</sequence>
<dbReference type="AlphaFoldDB" id="A0A8C5T130"/>
<dbReference type="OrthoDB" id="10474995at2759"/>
<reference evidence="1" key="2">
    <citation type="submission" date="2025-09" db="UniProtKB">
        <authorList>
            <consortium name="Ensembl"/>
        </authorList>
    </citation>
    <scope>IDENTIFICATION</scope>
</reference>
<dbReference type="Proteomes" id="UP000694560">
    <property type="component" value="Unplaced"/>
</dbReference>
<evidence type="ECO:0000313" key="1">
    <source>
        <dbReference type="Ensembl" id="ENSMCSP00000000132.1"/>
    </source>
</evidence>
<name>A0A8C5T130_9PASS</name>
<keyword evidence="2" id="KW-1185">Reference proteome</keyword>
<proteinExistence type="predicted"/>